<keyword evidence="3" id="KW-0436">Ligase</keyword>
<dbReference type="InterPro" id="IPR036621">
    <property type="entry name" value="Anticodon-bd_dom_sf"/>
</dbReference>
<accession>A0A645APE8</accession>
<organism evidence="3">
    <name type="scientific">bioreactor metagenome</name>
    <dbReference type="NCBI Taxonomy" id="1076179"/>
    <lineage>
        <taxon>unclassified sequences</taxon>
        <taxon>metagenomes</taxon>
        <taxon>ecological metagenomes</taxon>
    </lineage>
</organism>
<dbReference type="EMBL" id="VSSQ01015126">
    <property type="protein sequence ID" value="MPM55132.1"/>
    <property type="molecule type" value="Genomic_DNA"/>
</dbReference>
<dbReference type="InterPro" id="IPR047246">
    <property type="entry name" value="ThrRS_anticodon"/>
</dbReference>
<dbReference type="FunFam" id="3.40.50.800:FF:000001">
    <property type="entry name" value="Threonine--tRNA ligase"/>
    <property type="match status" value="1"/>
</dbReference>
<keyword evidence="1" id="KW-0648">Protein biosynthesis</keyword>
<proteinExistence type="predicted"/>
<sequence length="96" mass="10630">MLPITDRAASYADEVAAKLAALNIRVETDHRNEKIGYKIREAQVEKIPYMLVVGDKEAESGGVAVRSRSGGDMGTMEFDAFAQMLKEEIDQRLNKA</sequence>
<dbReference type="AlphaFoldDB" id="A0A645APE8"/>
<evidence type="ECO:0000259" key="2">
    <source>
        <dbReference type="Pfam" id="PF03129"/>
    </source>
</evidence>
<dbReference type="SUPFAM" id="SSF52954">
    <property type="entry name" value="Class II aaRS ABD-related"/>
    <property type="match status" value="1"/>
</dbReference>
<reference evidence="3" key="1">
    <citation type="submission" date="2019-08" db="EMBL/GenBank/DDBJ databases">
        <authorList>
            <person name="Kucharzyk K."/>
            <person name="Murdoch R.W."/>
            <person name="Higgins S."/>
            <person name="Loffler F."/>
        </authorList>
    </citation>
    <scope>NUCLEOTIDE SEQUENCE</scope>
</reference>
<protein>
    <submittedName>
        <fullName evidence="3">Threonine--tRNA ligase</fullName>
        <ecNumber evidence="3">6.1.1.3</ecNumber>
    </submittedName>
</protein>
<dbReference type="EC" id="6.1.1.3" evidence="3"/>
<dbReference type="PANTHER" id="PTHR11451:SF44">
    <property type="entry name" value="THREONINE--TRNA LIGASE, CHLOROPLASTIC_MITOCHONDRIAL 2"/>
    <property type="match status" value="1"/>
</dbReference>
<gene>
    <name evidence="3" type="primary">thrS_19</name>
    <name evidence="3" type="ORF">SDC9_101925</name>
</gene>
<dbReference type="GO" id="GO:0004829">
    <property type="term" value="F:threonine-tRNA ligase activity"/>
    <property type="evidence" value="ECO:0007669"/>
    <property type="project" value="UniProtKB-EC"/>
</dbReference>
<dbReference type="GO" id="GO:0006435">
    <property type="term" value="P:threonyl-tRNA aminoacylation"/>
    <property type="evidence" value="ECO:0007669"/>
    <property type="project" value="TreeGrafter"/>
</dbReference>
<dbReference type="Pfam" id="PF03129">
    <property type="entry name" value="HGTP_anticodon"/>
    <property type="match status" value="1"/>
</dbReference>
<evidence type="ECO:0000256" key="1">
    <source>
        <dbReference type="ARBA" id="ARBA00022917"/>
    </source>
</evidence>
<dbReference type="PANTHER" id="PTHR11451">
    <property type="entry name" value="THREONINE-TRNA LIGASE"/>
    <property type="match status" value="1"/>
</dbReference>
<evidence type="ECO:0000313" key="3">
    <source>
        <dbReference type="EMBL" id="MPM55132.1"/>
    </source>
</evidence>
<dbReference type="CDD" id="cd00860">
    <property type="entry name" value="ThrRS_anticodon"/>
    <property type="match status" value="1"/>
</dbReference>
<comment type="caution">
    <text evidence="3">The sequence shown here is derived from an EMBL/GenBank/DDBJ whole genome shotgun (WGS) entry which is preliminary data.</text>
</comment>
<feature type="domain" description="Anticodon-binding" evidence="2">
    <location>
        <begin position="2"/>
        <end position="87"/>
    </location>
</feature>
<dbReference type="Gene3D" id="3.40.50.800">
    <property type="entry name" value="Anticodon-binding domain"/>
    <property type="match status" value="1"/>
</dbReference>
<dbReference type="InterPro" id="IPR004154">
    <property type="entry name" value="Anticodon-bd"/>
</dbReference>
<name>A0A645APE8_9ZZZZ</name>